<dbReference type="Proteomes" id="UP000229893">
    <property type="component" value="Unassembled WGS sequence"/>
</dbReference>
<sequence>MEIILYIIDIVLNNIYMAWSYTWWFLLPIILFLILRDQWLIFIRINKIKKMEWITLELFVPDEVLKTPKAMEQVFASLYSIYSFGRFKKFLAKWFDGDIDEWVSFEIVGFDRGMHFYVRTSKKYQNLIESSIYSQFPNAEITQVEDYMERLPETMPNSTYDMWGAEFGFVKDNVYPIKTYPDFEETIDERRIDPVASLAEVMSRLNPDEYVLMQFVFSPAGKVTGQDLEKQGKEVIDELIGAKKKVKDKQNIFLSFFAGLFEFLVNLSLALFKNPEWKNELGEKDEKKDKDFAKTSKGQSRIIESIENKFGKLFFETSVRVIYIDRRDSFTRLNVSAIMGYFNQFNTPALNSFKPTLASYTKPLGRFVPFIKEMFTNASKRNMYFRYKYRYLGISNHVSDKEKLPILSTEELATMFHFPITGVEAPSLRRLASKKGEPPSTLPIK</sequence>
<evidence type="ECO:0000256" key="1">
    <source>
        <dbReference type="SAM" id="Phobius"/>
    </source>
</evidence>
<name>A0A2H0N765_9BACT</name>
<comment type="caution">
    <text evidence="3">The sequence shown here is derived from an EMBL/GenBank/DDBJ whole genome shotgun (WGS) entry which is preliminary data.</text>
</comment>
<reference evidence="3 4" key="1">
    <citation type="submission" date="2017-09" db="EMBL/GenBank/DDBJ databases">
        <title>Depth-based differentiation of microbial function through sediment-hosted aquifers and enrichment of novel symbionts in the deep terrestrial subsurface.</title>
        <authorList>
            <person name="Probst A.J."/>
            <person name="Ladd B."/>
            <person name="Jarett J.K."/>
            <person name="Geller-Mcgrath D.E."/>
            <person name="Sieber C.M."/>
            <person name="Emerson J.B."/>
            <person name="Anantharaman K."/>
            <person name="Thomas B.C."/>
            <person name="Malmstrom R."/>
            <person name="Stieglmeier M."/>
            <person name="Klingl A."/>
            <person name="Woyke T."/>
            <person name="Ryan C.M."/>
            <person name="Banfield J.F."/>
        </authorList>
    </citation>
    <scope>NUCLEOTIDE SEQUENCE [LARGE SCALE GENOMIC DNA]</scope>
    <source>
        <strain evidence="3">CG11_big_fil_rev_8_21_14_0_20_35_14</strain>
    </source>
</reference>
<keyword evidence="1" id="KW-0472">Membrane</keyword>
<evidence type="ECO:0000313" key="4">
    <source>
        <dbReference type="Proteomes" id="UP000229893"/>
    </source>
</evidence>
<evidence type="ECO:0000313" key="3">
    <source>
        <dbReference type="EMBL" id="PIR04739.1"/>
    </source>
</evidence>
<keyword evidence="1" id="KW-0812">Transmembrane</keyword>
<keyword evidence="1" id="KW-1133">Transmembrane helix</keyword>
<dbReference type="EMBL" id="PCWO01000041">
    <property type="protein sequence ID" value="PIR04739.1"/>
    <property type="molecule type" value="Genomic_DNA"/>
</dbReference>
<dbReference type="Pfam" id="PF26449">
    <property type="entry name" value="DUF8128"/>
    <property type="match status" value="1"/>
</dbReference>
<dbReference type="AlphaFoldDB" id="A0A2H0N765"/>
<organism evidence="3 4">
    <name type="scientific">Candidatus Liptonbacteria bacterium CG11_big_fil_rev_8_21_14_0_20_35_14</name>
    <dbReference type="NCBI Taxonomy" id="1974634"/>
    <lineage>
        <taxon>Bacteria</taxon>
        <taxon>Candidatus Liptoniibacteriota</taxon>
    </lineage>
</organism>
<dbReference type="InterPro" id="IPR058441">
    <property type="entry name" value="DUF8128"/>
</dbReference>
<proteinExistence type="predicted"/>
<protein>
    <recommendedName>
        <fullName evidence="2">DUF8128 domain-containing protein</fullName>
    </recommendedName>
</protein>
<feature type="domain" description="DUF8128" evidence="2">
    <location>
        <begin position="99"/>
        <end position="351"/>
    </location>
</feature>
<gene>
    <name evidence="3" type="ORF">COV57_02800</name>
</gene>
<feature type="transmembrane region" description="Helical" evidence="1">
    <location>
        <begin position="21"/>
        <end position="42"/>
    </location>
</feature>
<accession>A0A2H0N765</accession>
<evidence type="ECO:0000259" key="2">
    <source>
        <dbReference type="Pfam" id="PF26449"/>
    </source>
</evidence>
<feature type="transmembrane region" description="Helical" evidence="1">
    <location>
        <begin position="252"/>
        <end position="272"/>
    </location>
</feature>